<name>A0AAN6SZV3_9PEZI</name>
<dbReference type="InterPro" id="IPR002035">
    <property type="entry name" value="VWF_A"/>
</dbReference>
<dbReference type="SUPFAM" id="SSF53300">
    <property type="entry name" value="vWA-like"/>
    <property type="match status" value="1"/>
</dbReference>
<dbReference type="PROSITE" id="PS51468">
    <property type="entry name" value="VIT"/>
    <property type="match status" value="1"/>
</dbReference>
<evidence type="ECO:0000259" key="3">
    <source>
        <dbReference type="PROSITE" id="PS51468"/>
    </source>
</evidence>
<dbReference type="PANTHER" id="PTHR45737">
    <property type="entry name" value="VON WILLEBRAND FACTOR A DOMAIN-CONTAINING PROTEIN 5A"/>
    <property type="match status" value="1"/>
</dbReference>
<keyword evidence="5" id="KW-1185">Reference proteome</keyword>
<feature type="domain" description="VWFA" evidence="2">
    <location>
        <begin position="392"/>
        <end position="577"/>
    </location>
</feature>
<reference evidence="4" key="2">
    <citation type="submission" date="2023-05" db="EMBL/GenBank/DDBJ databases">
        <authorList>
            <consortium name="Lawrence Berkeley National Laboratory"/>
            <person name="Steindorff A."/>
            <person name="Hensen N."/>
            <person name="Bonometti L."/>
            <person name="Westerberg I."/>
            <person name="Brannstrom I.O."/>
            <person name="Guillou S."/>
            <person name="Cros-Aarteil S."/>
            <person name="Calhoun S."/>
            <person name="Haridas S."/>
            <person name="Kuo A."/>
            <person name="Mondo S."/>
            <person name="Pangilinan J."/>
            <person name="Riley R."/>
            <person name="Labutti K."/>
            <person name="Andreopoulos B."/>
            <person name="Lipzen A."/>
            <person name="Chen C."/>
            <person name="Yanf M."/>
            <person name="Daum C."/>
            <person name="Ng V."/>
            <person name="Clum A."/>
            <person name="Ohm R."/>
            <person name="Martin F."/>
            <person name="Silar P."/>
            <person name="Natvig D."/>
            <person name="Lalanne C."/>
            <person name="Gautier V."/>
            <person name="Ament-Velasquez S.L."/>
            <person name="Kruys A."/>
            <person name="Hutchinson M.I."/>
            <person name="Powell A.J."/>
            <person name="Barry K."/>
            <person name="Miller A.N."/>
            <person name="Grigoriev I.V."/>
            <person name="Debuchy R."/>
            <person name="Gladieux P."/>
            <person name="Thoren M.H."/>
            <person name="Johannesson H."/>
        </authorList>
    </citation>
    <scope>NUCLEOTIDE SEQUENCE</scope>
    <source>
        <strain evidence="4">CBS 757.83</strain>
    </source>
</reference>
<sequence>MARQSRHRDRVFTAGIVWDPREPLPGELQPGYGVGPSGWQVPKAPPGAAAAYFAQGPRFDRFDGHVELSANYLHMPAGNVGQPIGMGGTQHIQAATTWPNLPSSTVQEQDRNILPPLSVEVDASVLQDTAQVAVTQRFWNDSTVAIKQAAFTFPLPAGCTVTDFTCQFGTRKIIRGSVKPREEAREEFQRHIRRHDTGTGLLEQDTPEIFTTTLGNIPAKTKVKVNLTYITILKHRFADSRNVTTLTIPTYIARRYGNAPEDYNGAESSSVPQGLTLEVEIVEFDRITSITSPSHVIEVKRRHGARNAESFADLAGEGGRSSIETAAVALPSNSMLLDRDFVLDIETKPHGNSESPQAWLEEHLTLPNHRALMLTLPPQCLTHAAPPMQHSEILFLADRSGSMSDKMASLKSAMRFFLKGIPEGRKFNIWCFGTHYNSFRPLSVDYGESTLTSALAWVERTFAADMGGTELLPAIQAIVQARDKSLMTDVIVLTDGETWRLDQTLEYIEKTRGLTDGRVRFFALGIGNAVSHALVDGIAKAGGGYAEVVQESSRGGWEDRVVSMAKAALLSAHLGPLHLSFQIQDQNGRTRSSTFADGRRSPADTSDLSPFNQNRIYFLFSDAIAESESITSVTVEMAANQQTKAVVIPVTALDKRDTMLHKLAARSMLDDLERGRSHIHLGPNRPYQGSWEERSLVREEAEEIACKWALVSKWTSLFLTEELLTFTEKDPFMEGVVEVTEAPGDDLLEPRQDSLMIGSLESWQDSLMLGTSPSFLQSVGTVGFETGALSGGSLELGFAAPGEDTGSTTRRNHASTPQWKVVPQGSCTGPFAPPSPELMPSPDSPIFSCVRGSPASRPLPIHGPDYSFECPEEYDWDLCEHAEVEMGYSTETGVLPGQMYGGATVLEAEDEFYDPQAQSETDFISSLLIYLQFDGSIVFGGIHKATKHLGRETVDALRELWVASTLDFSWTMLCTAAVLVLLERDMQSSKSLWELMAMKMAGYCEKHSPADSAGLHGPGKTPGWLDEVKKQLEGLRLPIHQRKGVEQIGVGEAPAPGTPPNEGDNTRDNTLPQPQPEVGSFSDTQDSTGGSGQVAVPL</sequence>
<dbReference type="Gene3D" id="3.40.50.410">
    <property type="entry name" value="von Willebrand factor, type A domain"/>
    <property type="match status" value="1"/>
</dbReference>
<dbReference type="EMBL" id="MU863648">
    <property type="protein sequence ID" value="KAK4099568.1"/>
    <property type="molecule type" value="Genomic_DNA"/>
</dbReference>
<feature type="region of interest" description="Disordered" evidence="1">
    <location>
        <begin position="1043"/>
        <end position="1098"/>
    </location>
</feature>
<evidence type="ECO:0000313" key="5">
    <source>
        <dbReference type="Proteomes" id="UP001305647"/>
    </source>
</evidence>
<evidence type="ECO:0000256" key="1">
    <source>
        <dbReference type="SAM" id="MobiDB-lite"/>
    </source>
</evidence>
<dbReference type="Proteomes" id="UP001305647">
    <property type="component" value="Unassembled WGS sequence"/>
</dbReference>
<reference evidence="4" key="1">
    <citation type="journal article" date="2023" name="Mol. Phylogenet. Evol.">
        <title>Genome-scale phylogeny and comparative genomics of the fungal order Sordariales.</title>
        <authorList>
            <person name="Hensen N."/>
            <person name="Bonometti L."/>
            <person name="Westerberg I."/>
            <person name="Brannstrom I.O."/>
            <person name="Guillou S."/>
            <person name="Cros-Aarteil S."/>
            <person name="Calhoun S."/>
            <person name="Haridas S."/>
            <person name="Kuo A."/>
            <person name="Mondo S."/>
            <person name="Pangilinan J."/>
            <person name="Riley R."/>
            <person name="LaButti K."/>
            <person name="Andreopoulos B."/>
            <person name="Lipzen A."/>
            <person name="Chen C."/>
            <person name="Yan M."/>
            <person name="Daum C."/>
            <person name="Ng V."/>
            <person name="Clum A."/>
            <person name="Steindorff A."/>
            <person name="Ohm R.A."/>
            <person name="Martin F."/>
            <person name="Silar P."/>
            <person name="Natvig D.O."/>
            <person name="Lalanne C."/>
            <person name="Gautier V."/>
            <person name="Ament-Velasquez S.L."/>
            <person name="Kruys A."/>
            <person name="Hutchinson M.I."/>
            <person name="Powell A.J."/>
            <person name="Barry K."/>
            <person name="Miller A.N."/>
            <person name="Grigoriev I.V."/>
            <person name="Debuchy R."/>
            <person name="Gladieux P."/>
            <person name="Hiltunen Thoren M."/>
            <person name="Johannesson H."/>
        </authorList>
    </citation>
    <scope>NUCLEOTIDE SEQUENCE</scope>
    <source>
        <strain evidence="4">CBS 757.83</strain>
    </source>
</reference>
<dbReference type="PROSITE" id="PS50234">
    <property type="entry name" value="VWFA"/>
    <property type="match status" value="1"/>
</dbReference>
<dbReference type="InterPro" id="IPR036465">
    <property type="entry name" value="vWFA_dom_sf"/>
</dbReference>
<gene>
    <name evidence="4" type="ORF">N658DRAFT_498274</name>
</gene>
<dbReference type="Pfam" id="PF13768">
    <property type="entry name" value="VWA_3"/>
    <property type="match status" value="1"/>
</dbReference>
<dbReference type="AlphaFoldDB" id="A0AAN6SZV3"/>
<accession>A0AAN6SZV3</accession>
<dbReference type="InterPro" id="IPR013694">
    <property type="entry name" value="VIT"/>
</dbReference>
<evidence type="ECO:0000313" key="4">
    <source>
        <dbReference type="EMBL" id="KAK4099568.1"/>
    </source>
</evidence>
<dbReference type="PANTHER" id="PTHR45737:SF6">
    <property type="entry name" value="VON WILLEBRAND FACTOR A DOMAIN-CONTAINING PROTEIN 5A"/>
    <property type="match status" value="1"/>
</dbReference>
<dbReference type="Pfam" id="PF08487">
    <property type="entry name" value="VIT"/>
    <property type="match status" value="1"/>
</dbReference>
<proteinExistence type="predicted"/>
<protein>
    <submittedName>
        <fullName evidence="4">Uncharacterized protein</fullName>
    </submittedName>
</protein>
<comment type="caution">
    <text evidence="4">The sequence shown here is derived from an EMBL/GenBank/DDBJ whole genome shotgun (WGS) entry which is preliminary data.</text>
</comment>
<organism evidence="4 5">
    <name type="scientific">Parathielavia hyrcaniae</name>
    <dbReference type="NCBI Taxonomy" id="113614"/>
    <lineage>
        <taxon>Eukaryota</taxon>
        <taxon>Fungi</taxon>
        <taxon>Dikarya</taxon>
        <taxon>Ascomycota</taxon>
        <taxon>Pezizomycotina</taxon>
        <taxon>Sordariomycetes</taxon>
        <taxon>Sordariomycetidae</taxon>
        <taxon>Sordariales</taxon>
        <taxon>Chaetomiaceae</taxon>
        <taxon>Parathielavia</taxon>
    </lineage>
</organism>
<dbReference type="SMART" id="SM00609">
    <property type="entry name" value="VIT"/>
    <property type="match status" value="1"/>
</dbReference>
<evidence type="ECO:0000259" key="2">
    <source>
        <dbReference type="PROSITE" id="PS50234"/>
    </source>
</evidence>
<feature type="domain" description="VIT" evidence="3">
    <location>
        <begin position="100"/>
        <end position="231"/>
    </location>
</feature>